<comment type="catalytic activity">
    <reaction evidence="7 8">
        <text>5-phospho-alpha-D-ribose 1-diphosphate + nicotinate + ATP + H2O = nicotinate beta-D-ribonucleotide + ADP + phosphate + diphosphate</text>
        <dbReference type="Rhea" id="RHEA:36163"/>
        <dbReference type="ChEBI" id="CHEBI:15377"/>
        <dbReference type="ChEBI" id="CHEBI:30616"/>
        <dbReference type="ChEBI" id="CHEBI:32544"/>
        <dbReference type="ChEBI" id="CHEBI:33019"/>
        <dbReference type="ChEBI" id="CHEBI:43474"/>
        <dbReference type="ChEBI" id="CHEBI:57502"/>
        <dbReference type="ChEBI" id="CHEBI:58017"/>
        <dbReference type="ChEBI" id="CHEBI:456216"/>
        <dbReference type="EC" id="6.3.4.21"/>
    </reaction>
</comment>
<dbReference type="OrthoDB" id="193380at2759"/>
<dbReference type="InterPro" id="IPR007229">
    <property type="entry name" value="Nic_PRibTrfase-Fam"/>
</dbReference>
<feature type="domain" description="Nicotinate/nicotinamide phosphoribosyltransferase" evidence="9">
    <location>
        <begin position="236"/>
        <end position="431"/>
    </location>
</feature>
<comment type="function">
    <text evidence="8">Catalyzes the synthesis of beta-nicotinate D-ribonucleotide from nicotinate and 5-phospho-D-ribose 1-phosphate at the expense of ATP.</text>
</comment>
<dbReference type="InterPro" id="IPR041525">
    <property type="entry name" value="N/Namide_PRibTrfase"/>
</dbReference>
<dbReference type="EC" id="6.3.4.21" evidence="3 8"/>
<dbReference type="AlphaFoldDB" id="A0A409WB00"/>
<dbReference type="Pfam" id="PF04095">
    <property type="entry name" value="NAPRTase"/>
    <property type="match status" value="1"/>
</dbReference>
<comment type="pathway">
    <text evidence="1 8">Cofactor biosynthesis; NAD(+) biosynthesis; nicotinate D-ribonucleotide from nicotinate: step 1/1.</text>
</comment>
<dbReference type="UniPathway" id="UPA00253">
    <property type="reaction ID" value="UER00457"/>
</dbReference>
<name>A0A409WB00_9AGAR</name>
<dbReference type="STRING" id="181874.A0A409WB00"/>
<dbReference type="Gene3D" id="3.20.140.10">
    <property type="entry name" value="nicotinate phosphoribosyltransferase"/>
    <property type="match status" value="2"/>
</dbReference>
<accession>A0A409WB00</accession>
<evidence type="ECO:0000256" key="3">
    <source>
        <dbReference type="ARBA" id="ARBA00013236"/>
    </source>
</evidence>
<evidence type="ECO:0000256" key="7">
    <source>
        <dbReference type="ARBA" id="ARBA00048668"/>
    </source>
</evidence>
<dbReference type="FunCoup" id="A0A409WB00">
    <property type="interactions" value="260"/>
</dbReference>
<keyword evidence="6 8" id="KW-0662">Pyridine nucleotide biosynthesis</keyword>
<evidence type="ECO:0000256" key="2">
    <source>
        <dbReference type="ARBA" id="ARBA00010897"/>
    </source>
</evidence>
<proteinExistence type="inferred from homology"/>
<keyword evidence="12" id="KW-1185">Reference proteome</keyword>
<evidence type="ECO:0000256" key="6">
    <source>
        <dbReference type="ARBA" id="ARBA00022642"/>
    </source>
</evidence>
<comment type="caution">
    <text evidence="11">The sequence shown here is derived from an EMBL/GenBank/DDBJ whole genome shotgun (WGS) entry which is preliminary data.</text>
</comment>
<evidence type="ECO:0000313" key="11">
    <source>
        <dbReference type="EMBL" id="PPQ75671.1"/>
    </source>
</evidence>
<comment type="PTM">
    <text evidence="8">Transiently phosphorylated on a His residue during the reaction cycle. Phosphorylation strongly increases the affinity for substrates and increases the rate of nicotinate D-ribonucleotide production. Dephosphorylation regenerates the low-affinity form of the enzyme, leading to product release.</text>
</comment>
<dbReference type="PIRSF" id="PIRSF000484">
    <property type="entry name" value="NAPRT"/>
    <property type="match status" value="1"/>
</dbReference>
<dbReference type="Proteomes" id="UP000284842">
    <property type="component" value="Unassembled WGS sequence"/>
</dbReference>
<dbReference type="InterPro" id="IPR040727">
    <property type="entry name" value="NAPRTase_N"/>
</dbReference>
<protein>
    <recommendedName>
        <fullName evidence="3 8">Nicotinate phosphoribosyltransferase</fullName>
        <ecNumber evidence="3 8">6.3.4.21</ecNumber>
    </recommendedName>
</protein>
<dbReference type="GO" id="GO:0004516">
    <property type="term" value="F:nicotinate phosphoribosyltransferase activity"/>
    <property type="evidence" value="ECO:0007669"/>
    <property type="project" value="UniProtKB-UniRule"/>
</dbReference>
<evidence type="ECO:0000313" key="12">
    <source>
        <dbReference type="Proteomes" id="UP000284842"/>
    </source>
</evidence>
<evidence type="ECO:0000256" key="1">
    <source>
        <dbReference type="ARBA" id="ARBA00004952"/>
    </source>
</evidence>
<dbReference type="InParanoid" id="A0A409WB00"/>
<dbReference type="SUPFAM" id="SSF54675">
    <property type="entry name" value="Nicotinate/Quinolinate PRTase N-terminal domain-like"/>
    <property type="match status" value="1"/>
</dbReference>
<dbReference type="PANTHER" id="PTHR11098:SF1">
    <property type="entry name" value="NICOTINATE PHOSPHORIBOSYLTRANSFERASE"/>
    <property type="match status" value="1"/>
</dbReference>
<evidence type="ECO:0000256" key="5">
    <source>
        <dbReference type="ARBA" id="ARBA00022598"/>
    </source>
</evidence>
<evidence type="ECO:0000256" key="8">
    <source>
        <dbReference type="RuleBase" id="RU003838"/>
    </source>
</evidence>
<organism evidence="11 12">
    <name type="scientific">Panaeolus cyanescens</name>
    <dbReference type="NCBI Taxonomy" id="181874"/>
    <lineage>
        <taxon>Eukaryota</taxon>
        <taxon>Fungi</taxon>
        <taxon>Dikarya</taxon>
        <taxon>Basidiomycota</taxon>
        <taxon>Agaricomycotina</taxon>
        <taxon>Agaricomycetes</taxon>
        <taxon>Agaricomycetidae</taxon>
        <taxon>Agaricales</taxon>
        <taxon>Agaricineae</taxon>
        <taxon>Galeropsidaceae</taxon>
        <taxon>Panaeolus</taxon>
    </lineage>
</organism>
<dbReference type="NCBIfam" id="TIGR01514">
    <property type="entry name" value="NAPRTase"/>
    <property type="match status" value="1"/>
</dbReference>
<dbReference type="SUPFAM" id="SSF51690">
    <property type="entry name" value="Nicotinate/Quinolinate PRTase C-terminal domain-like"/>
    <property type="match status" value="1"/>
</dbReference>
<dbReference type="EMBL" id="NHTK01005650">
    <property type="protein sequence ID" value="PPQ75671.1"/>
    <property type="molecule type" value="Genomic_DNA"/>
</dbReference>
<feature type="domain" description="Nicotinate phosphoribosyltransferase N-terminal" evidence="10">
    <location>
        <begin position="15"/>
        <end position="142"/>
    </location>
</feature>
<reference evidence="11 12" key="1">
    <citation type="journal article" date="2018" name="Evol. Lett.">
        <title>Horizontal gene cluster transfer increased hallucinogenic mushroom diversity.</title>
        <authorList>
            <person name="Reynolds H.T."/>
            <person name="Vijayakumar V."/>
            <person name="Gluck-Thaler E."/>
            <person name="Korotkin H.B."/>
            <person name="Matheny P.B."/>
            <person name="Slot J.C."/>
        </authorList>
    </citation>
    <scope>NUCLEOTIDE SEQUENCE [LARGE SCALE GENOMIC DNA]</scope>
    <source>
        <strain evidence="11 12">2629</strain>
    </source>
</reference>
<sequence>MSAPLSDLPVPSSILDTDLYKLSMQQAVLQQFPTVHATYRFTNRNLSTLFTRQSSERFRTAVSHFTDLTLTEDELQWLRTTCPYFTEEYLSYLSTYRYKPEQVKIKYIPVTDDNLKGRIEISISGPWVETILWEVPLMACLSETYFQLVDTDWTYDGQDGKFISPHVHHIPFSLMSLHPQNLPTRKPDGFSREAAALASLGHVVDVLSKLKIPYSMPSFVLLGTCLLLPAVSQGRVHLARLYNLPPIGTIAHEWFMGVAALEGYENANSKALKLWEDVFLGKGAPLIALTDTFATDTFLRDFATNPERVFTWDGLRQDSGDPFAFGPRVKAMYESLNIPYQDKLLVFSDALNTEKCLAIKKQTDELGFNKVSFGIGTFLSNDFRSSSTGEKSKALNIVIKLSSVNDQPCIKLSDDLTKTTGPQETVEYVKRINHLK</sequence>
<dbReference type="GO" id="GO:0034355">
    <property type="term" value="P:NAD+ biosynthetic process via the salvage pathway"/>
    <property type="evidence" value="ECO:0007669"/>
    <property type="project" value="TreeGrafter"/>
</dbReference>
<evidence type="ECO:0000259" key="9">
    <source>
        <dbReference type="Pfam" id="PF04095"/>
    </source>
</evidence>
<comment type="similarity">
    <text evidence="2 8">Belongs to the NAPRTase family.</text>
</comment>
<dbReference type="PANTHER" id="PTHR11098">
    <property type="entry name" value="NICOTINATE PHOSPHORIBOSYLTRANSFERASE"/>
    <property type="match status" value="1"/>
</dbReference>
<dbReference type="GO" id="GO:0005829">
    <property type="term" value="C:cytosol"/>
    <property type="evidence" value="ECO:0007669"/>
    <property type="project" value="TreeGrafter"/>
</dbReference>
<dbReference type="Pfam" id="PF17767">
    <property type="entry name" value="NAPRTase_N"/>
    <property type="match status" value="1"/>
</dbReference>
<evidence type="ECO:0000259" key="10">
    <source>
        <dbReference type="Pfam" id="PF17767"/>
    </source>
</evidence>
<dbReference type="InterPro" id="IPR006406">
    <property type="entry name" value="Nic_PRibTrfase"/>
</dbReference>
<evidence type="ECO:0000256" key="4">
    <source>
        <dbReference type="ARBA" id="ARBA00022553"/>
    </source>
</evidence>
<dbReference type="InterPro" id="IPR036068">
    <property type="entry name" value="Nicotinate_pribotase-like_C"/>
</dbReference>
<gene>
    <name evidence="11" type="ORF">CVT24_001934</name>
</gene>
<keyword evidence="4" id="KW-0597">Phosphoprotein</keyword>
<keyword evidence="5 8" id="KW-0436">Ligase</keyword>